<dbReference type="Proteomes" id="UP001056381">
    <property type="component" value="Chromosome"/>
</dbReference>
<dbReference type="AlphaFoldDB" id="A0A9Q8U3D9"/>
<evidence type="ECO:0000256" key="4">
    <source>
        <dbReference type="ARBA" id="ARBA00023136"/>
    </source>
</evidence>
<gene>
    <name evidence="7 8" type="primary">mltG</name>
    <name evidence="8" type="ORF">M9B40_02115</name>
</gene>
<dbReference type="Gene3D" id="3.30.1490.480">
    <property type="entry name" value="Endolytic murein transglycosylase"/>
    <property type="match status" value="1"/>
</dbReference>
<keyword evidence="7" id="KW-0997">Cell inner membrane</keyword>
<dbReference type="GO" id="GO:0071555">
    <property type="term" value="P:cell wall organization"/>
    <property type="evidence" value="ECO:0007669"/>
    <property type="project" value="UniProtKB-KW"/>
</dbReference>
<dbReference type="InterPro" id="IPR003770">
    <property type="entry name" value="MLTG-like"/>
</dbReference>
<comment type="similarity">
    <text evidence="7">Belongs to the transglycosylase MltG family.</text>
</comment>
<keyword evidence="9" id="KW-1185">Reference proteome</keyword>
<evidence type="ECO:0000313" key="9">
    <source>
        <dbReference type="Proteomes" id="UP001056381"/>
    </source>
</evidence>
<comment type="catalytic activity">
    <reaction evidence="7">
        <text>a peptidoglycan chain = a peptidoglycan chain with N-acetyl-1,6-anhydromuramyl-[peptide] at the reducing end + a peptidoglycan chain with N-acetylglucosamine at the non-reducing end.</text>
        <dbReference type="EC" id="4.2.2.29"/>
    </reaction>
</comment>
<evidence type="ECO:0000256" key="3">
    <source>
        <dbReference type="ARBA" id="ARBA00022989"/>
    </source>
</evidence>
<dbReference type="Pfam" id="PF02618">
    <property type="entry name" value="YceG"/>
    <property type="match status" value="1"/>
</dbReference>
<keyword evidence="1 7" id="KW-1003">Cell membrane</keyword>
<evidence type="ECO:0000256" key="7">
    <source>
        <dbReference type="HAMAP-Rule" id="MF_02065"/>
    </source>
</evidence>
<keyword evidence="2 7" id="KW-0812">Transmembrane</keyword>
<proteinExistence type="inferred from homology"/>
<feature type="site" description="Important for catalytic activity" evidence="7">
    <location>
        <position position="210"/>
    </location>
</feature>
<protein>
    <recommendedName>
        <fullName evidence="7">Endolytic murein transglycosylase</fullName>
        <ecNumber evidence="7">4.2.2.29</ecNumber>
    </recommendedName>
    <alternativeName>
        <fullName evidence="7">Peptidoglycan lytic transglycosylase</fullName>
    </alternativeName>
    <alternativeName>
        <fullName evidence="7">Peptidoglycan polymerization terminase</fullName>
    </alternativeName>
</protein>
<reference evidence="8" key="1">
    <citation type="submission" date="2022-05" db="EMBL/GenBank/DDBJ databases">
        <title>Single-amplified genomics reveal most streamlined microbe among free-living bacteria.</title>
        <authorList>
            <person name="Roda-Garcia J."/>
            <person name="Haro-Moreno J.M."/>
            <person name="Rodriguez-Valera F."/>
            <person name="Almagro-Moreno S."/>
            <person name="Lopez-Perez M."/>
        </authorList>
    </citation>
    <scope>NUCLEOTIDE SEQUENCE</scope>
    <source>
        <strain evidence="8">TMED112-D2-2</strain>
    </source>
</reference>
<dbReference type="GO" id="GO:0009252">
    <property type="term" value="P:peptidoglycan biosynthetic process"/>
    <property type="evidence" value="ECO:0007669"/>
    <property type="project" value="UniProtKB-UniRule"/>
</dbReference>
<dbReference type="GO" id="GO:0008932">
    <property type="term" value="F:lytic endotransglycosylase activity"/>
    <property type="evidence" value="ECO:0007669"/>
    <property type="project" value="UniProtKB-UniRule"/>
</dbReference>
<dbReference type="PANTHER" id="PTHR30518:SF2">
    <property type="entry name" value="ENDOLYTIC MUREIN TRANSGLYCOSYLASE"/>
    <property type="match status" value="1"/>
</dbReference>
<keyword evidence="4 7" id="KW-0472">Membrane</keyword>
<dbReference type="Gene3D" id="3.30.160.60">
    <property type="entry name" value="Classic Zinc Finger"/>
    <property type="match status" value="1"/>
</dbReference>
<dbReference type="EC" id="4.2.2.29" evidence="7"/>
<evidence type="ECO:0000256" key="6">
    <source>
        <dbReference type="ARBA" id="ARBA00023316"/>
    </source>
</evidence>
<evidence type="ECO:0000313" key="8">
    <source>
        <dbReference type="EMBL" id="URQ63577.1"/>
    </source>
</evidence>
<organism evidence="8 9">
    <name type="scientific">SAR86 cluster bacterium</name>
    <dbReference type="NCBI Taxonomy" id="2030880"/>
    <lineage>
        <taxon>Bacteria</taxon>
        <taxon>Pseudomonadati</taxon>
        <taxon>Pseudomonadota</taxon>
        <taxon>Gammaproteobacteria</taxon>
        <taxon>SAR86 cluster</taxon>
    </lineage>
</organism>
<name>A0A9Q8U3D9_9GAMM</name>
<dbReference type="EMBL" id="CP097966">
    <property type="protein sequence ID" value="URQ63577.1"/>
    <property type="molecule type" value="Genomic_DNA"/>
</dbReference>
<keyword evidence="6 7" id="KW-0961">Cell wall biogenesis/degradation</keyword>
<accession>A0A9Q8U3D9</accession>
<comment type="function">
    <text evidence="7">Functions as a peptidoglycan terminase that cleaves nascent peptidoglycan strands endolytically to terminate their elongation.</text>
</comment>
<evidence type="ECO:0000256" key="2">
    <source>
        <dbReference type="ARBA" id="ARBA00022692"/>
    </source>
</evidence>
<keyword evidence="3 7" id="KW-1133">Transmembrane helix</keyword>
<evidence type="ECO:0000256" key="1">
    <source>
        <dbReference type="ARBA" id="ARBA00022475"/>
    </source>
</evidence>
<dbReference type="HAMAP" id="MF_02065">
    <property type="entry name" value="MltG"/>
    <property type="match status" value="1"/>
</dbReference>
<dbReference type="PANTHER" id="PTHR30518">
    <property type="entry name" value="ENDOLYTIC MUREIN TRANSGLYCOSYLASE"/>
    <property type="match status" value="1"/>
</dbReference>
<dbReference type="NCBIfam" id="TIGR00247">
    <property type="entry name" value="endolytic transglycosylase MltG"/>
    <property type="match status" value="1"/>
</dbReference>
<evidence type="ECO:0000256" key="5">
    <source>
        <dbReference type="ARBA" id="ARBA00023239"/>
    </source>
</evidence>
<dbReference type="GO" id="GO:0005886">
    <property type="term" value="C:plasma membrane"/>
    <property type="evidence" value="ECO:0007669"/>
    <property type="project" value="UniProtKB-UniRule"/>
</dbReference>
<sequence>MQSIGSKVIVRRLLFFLTFISLLGLPASIRVVEIQEIQTEDFFVIEKGQGINAIIDNLKNQNNNKFLPLLKVKFLFESKNIIPGRYEIKPGMTYIELFEDIFEGNLQQFRFTIIEGTVAKDALSKLEEIIKNNNLNFQISSKTKEIFSNESLILPDTYFFTDRKQLERLMINQQIRLNNILKRLWKEKPKENPLKNINEALVLASIVEREAAVEWEREQIASVFLSRIRDGWRLDADPTLIYGYYGDFSKKITKDNLKAVKGDNNPFNTYKVKGLPPRPICYPSLSSIEAVIMSSPGEYFFFVAKGDGTHVFSKTLDEHNIAVNNR</sequence>
<keyword evidence="5 7" id="KW-0456">Lyase</keyword>